<comment type="subcellular location">
    <subcellularLocation>
        <location evidence="1">Periplasm</location>
    </subcellularLocation>
</comment>
<dbReference type="AlphaFoldDB" id="A0A5B8SYQ1"/>
<evidence type="ECO:0000256" key="3">
    <source>
        <dbReference type="SAM" id="MobiDB-lite"/>
    </source>
</evidence>
<sequence>MKQVSPGFGLHEQGSKRPHREAPEPKKPSFRILCMTGALLLPFAALDTATAQVVEDLSDQAKSFYEQTEVRQGSSGSLVLFNQVQEHQREIQRLRGEIEELRYQFEQSKRLSQQRYLELEKRLNAVGSTTRSEPSSRPQVDQDSANQVTEIAGGSNEEAAKSAYRDAFDKVQARDFPAATGAFESFVAQYPDSSLAANGYYWLGELYSSDGELDKAATAFQRVIDDFSESSKAPDAMYKLGLLRARQGQPEDSRRLLEQVQKEHPQSSAANLAKQFLNQSVN</sequence>
<accession>A0A5B8SYQ1</accession>
<evidence type="ECO:0000259" key="4">
    <source>
        <dbReference type="Pfam" id="PF16331"/>
    </source>
</evidence>
<evidence type="ECO:0000256" key="1">
    <source>
        <dbReference type="HAMAP-Rule" id="MF_02066"/>
    </source>
</evidence>
<comment type="function">
    <text evidence="1">Mediates coordination of peptidoglycan synthesis and outer membrane constriction during cell division.</text>
</comment>
<dbReference type="HAMAP" id="MF_02066">
    <property type="entry name" value="CpoB"/>
    <property type="match status" value="1"/>
</dbReference>
<dbReference type="InterPro" id="IPR011990">
    <property type="entry name" value="TPR-like_helical_dom_sf"/>
</dbReference>
<dbReference type="GO" id="GO:0030288">
    <property type="term" value="C:outer membrane-bounded periplasmic space"/>
    <property type="evidence" value="ECO:0007669"/>
    <property type="project" value="UniProtKB-UniRule"/>
</dbReference>
<dbReference type="EMBL" id="CP042382">
    <property type="protein sequence ID" value="QEA39950.1"/>
    <property type="molecule type" value="Genomic_DNA"/>
</dbReference>
<dbReference type="KEGG" id="paur:FGL86_13290"/>
<dbReference type="InterPro" id="IPR034706">
    <property type="entry name" value="CpoB"/>
</dbReference>
<dbReference type="GO" id="GO:0070206">
    <property type="term" value="P:protein trimerization"/>
    <property type="evidence" value="ECO:0007669"/>
    <property type="project" value="InterPro"/>
</dbReference>
<keyword evidence="1" id="KW-0175">Coiled coil</keyword>
<dbReference type="Gene3D" id="1.25.40.10">
    <property type="entry name" value="Tetratricopeptide repeat domain"/>
    <property type="match status" value="1"/>
</dbReference>
<protein>
    <recommendedName>
        <fullName evidence="1">Cell division coordinator CpoB</fullName>
    </recommendedName>
</protein>
<feature type="region of interest" description="Disordered" evidence="3">
    <location>
        <begin position="126"/>
        <end position="145"/>
    </location>
</feature>
<dbReference type="GO" id="GO:0043093">
    <property type="term" value="P:FtsZ-dependent cytokinesis"/>
    <property type="evidence" value="ECO:0007669"/>
    <property type="project" value="UniProtKB-UniRule"/>
</dbReference>
<dbReference type="InterPro" id="IPR019734">
    <property type="entry name" value="TPR_rpt"/>
</dbReference>
<proteinExistence type="inferred from homology"/>
<dbReference type="Proteomes" id="UP000321272">
    <property type="component" value="Chromosome"/>
</dbReference>
<keyword evidence="6" id="KW-1185">Reference proteome</keyword>
<feature type="repeat" description="TPR" evidence="2">
    <location>
        <begin position="197"/>
        <end position="230"/>
    </location>
</feature>
<organism evidence="5 6">
    <name type="scientific">Pistricoccus aurantiacus</name>
    <dbReference type="NCBI Taxonomy" id="1883414"/>
    <lineage>
        <taxon>Bacteria</taxon>
        <taxon>Pseudomonadati</taxon>
        <taxon>Pseudomonadota</taxon>
        <taxon>Gammaproteobacteria</taxon>
        <taxon>Oceanospirillales</taxon>
        <taxon>Halomonadaceae</taxon>
        <taxon>Pistricoccus</taxon>
    </lineage>
</organism>
<feature type="domain" description="YbgF trimerisation" evidence="4">
    <location>
        <begin position="75"/>
        <end position="130"/>
    </location>
</feature>
<dbReference type="InterPro" id="IPR014162">
    <property type="entry name" value="CpoB_C"/>
</dbReference>
<feature type="compositionally biased region" description="Polar residues" evidence="3">
    <location>
        <begin position="266"/>
        <end position="282"/>
    </location>
</feature>
<dbReference type="Pfam" id="PF13174">
    <property type="entry name" value="TPR_6"/>
    <property type="match status" value="1"/>
</dbReference>
<evidence type="ECO:0000313" key="5">
    <source>
        <dbReference type="EMBL" id="QEA39950.1"/>
    </source>
</evidence>
<gene>
    <name evidence="5" type="primary">ybgF</name>
    <name evidence="1" type="synonym">cpoB</name>
    <name evidence="5" type="ORF">FGL86_13290</name>
</gene>
<dbReference type="NCBIfam" id="TIGR02795">
    <property type="entry name" value="tol_pal_ybgF"/>
    <property type="match status" value="1"/>
</dbReference>
<keyword evidence="1" id="KW-0574">Periplasm</keyword>
<feature type="region of interest" description="Disordered" evidence="3">
    <location>
        <begin position="259"/>
        <end position="282"/>
    </location>
</feature>
<evidence type="ECO:0000256" key="2">
    <source>
        <dbReference type="PROSITE-ProRule" id="PRU00339"/>
    </source>
</evidence>
<reference evidence="5 6" key="1">
    <citation type="submission" date="2019-06" db="EMBL/GenBank/DDBJ databases">
        <title>Genome analyses of bacteria isolated from kimchi.</title>
        <authorList>
            <person name="Lee S."/>
            <person name="Ahn S."/>
            <person name="Roh S."/>
        </authorList>
    </citation>
    <scope>NUCLEOTIDE SEQUENCE [LARGE SCALE GENOMIC DNA]</scope>
    <source>
        <strain evidence="5 6">CBA4606</strain>
    </source>
</reference>
<keyword evidence="1" id="KW-0732">Signal</keyword>
<dbReference type="OrthoDB" id="9768142at2"/>
<dbReference type="SUPFAM" id="SSF48452">
    <property type="entry name" value="TPR-like"/>
    <property type="match status" value="1"/>
</dbReference>
<evidence type="ECO:0000313" key="6">
    <source>
        <dbReference type="Proteomes" id="UP000321272"/>
    </source>
</evidence>
<feature type="region of interest" description="Disordered" evidence="3">
    <location>
        <begin position="1"/>
        <end position="26"/>
    </location>
</feature>
<keyword evidence="1" id="KW-0132">Cell division</keyword>
<feature type="coiled-coil region" evidence="1">
    <location>
        <begin position="84"/>
        <end position="111"/>
    </location>
</feature>
<dbReference type="Pfam" id="PF16331">
    <property type="entry name" value="TolA_bind_tri"/>
    <property type="match status" value="1"/>
</dbReference>
<keyword evidence="1" id="KW-0131">Cell cycle</keyword>
<name>A0A5B8SYQ1_9GAMM</name>
<dbReference type="Pfam" id="PF13432">
    <property type="entry name" value="TPR_16"/>
    <property type="match status" value="1"/>
</dbReference>
<dbReference type="PROSITE" id="PS50005">
    <property type="entry name" value="TPR"/>
    <property type="match status" value="1"/>
</dbReference>
<dbReference type="InterPro" id="IPR032519">
    <property type="entry name" value="YbgF_tri"/>
</dbReference>
<dbReference type="Gene3D" id="1.20.5.110">
    <property type="match status" value="1"/>
</dbReference>
<comment type="similarity">
    <text evidence="1">Belongs to the CpoB family.</text>
</comment>
<keyword evidence="2" id="KW-0802">TPR repeat</keyword>